<evidence type="ECO:0000256" key="1">
    <source>
        <dbReference type="SAM" id="MobiDB-lite"/>
    </source>
</evidence>
<accession>A0AAD3DL34</accession>
<feature type="compositionally biased region" description="Low complexity" evidence="1">
    <location>
        <begin position="42"/>
        <end position="54"/>
    </location>
</feature>
<evidence type="ECO:0000313" key="2">
    <source>
        <dbReference type="EMBL" id="GFR43845.1"/>
    </source>
</evidence>
<evidence type="ECO:0000313" key="3">
    <source>
        <dbReference type="Proteomes" id="UP001054857"/>
    </source>
</evidence>
<protein>
    <submittedName>
        <fullName evidence="2">Uncharacterized protein</fullName>
    </submittedName>
</protein>
<sequence length="106" mass="11201">MHGMRPISKRGQFFPVTNQAFFTSSARAASAVGSSTRDRSPGRSSASSRSTNSSQELVWEQPVTPGTARSISSSDVGNSVSNTEDRGSTRSRSAAHRDSGTTYNTG</sequence>
<keyword evidence="3" id="KW-1185">Reference proteome</keyword>
<feature type="compositionally biased region" description="Low complexity" evidence="1">
    <location>
        <begin position="26"/>
        <end position="35"/>
    </location>
</feature>
<dbReference type="Proteomes" id="UP001054857">
    <property type="component" value="Unassembled WGS sequence"/>
</dbReference>
<dbReference type="EMBL" id="BMAR01000006">
    <property type="protein sequence ID" value="GFR43845.1"/>
    <property type="molecule type" value="Genomic_DNA"/>
</dbReference>
<feature type="non-terminal residue" evidence="2">
    <location>
        <position position="106"/>
    </location>
</feature>
<proteinExistence type="predicted"/>
<dbReference type="AlphaFoldDB" id="A0AAD3DL34"/>
<gene>
    <name evidence="2" type="ORF">Agub_g4970</name>
</gene>
<feature type="compositionally biased region" description="Low complexity" evidence="1">
    <location>
        <begin position="70"/>
        <end position="82"/>
    </location>
</feature>
<comment type="caution">
    <text evidence="2">The sequence shown here is derived from an EMBL/GenBank/DDBJ whole genome shotgun (WGS) entry which is preliminary data.</text>
</comment>
<name>A0AAD3DL34_9CHLO</name>
<organism evidence="2 3">
    <name type="scientific">Astrephomene gubernaculifera</name>
    <dbReference type="NCBI Taxonomy" id="47775"/>
    <lineage>
        <taxon>Eukaryota</taxon>
        <taxon>Viridiplantae</taxon>
        <taxon>Chlorophyta</taxon>
        <taxon>core chlorophytes</taxon>
        <taxon>Chlorophyceae</taxon>
        <taxon>CS clade</taxon>
        <taxon>Chlamydomonadales</taxon>
        <taxon>Astrephomenaceae</taxon>
        <taxon>Astrephomene</taxon>
    </lineage>
</organism>
<reference evidence="2 3" key="1">
    <citation type="journal article" date="2021" name="Sci. Rep.">
        <title>Genome sequencing of the multicellular alga Astrephomene provides insights into convergent evolution of germ-soma differentiation.</title>
        <authorList>
            <person name="Yamashita S."/>
            <person name="Yamamoto K."/>
            <person name="Matsuzaki R."/>
            <person name="Suzuki S."/>
            <person name="Yamaguchi H."/>
            <person name="Hirooka S."/>
            <person name="Minakuchi Y."/>
            <person name="Miyagishima S."/>
            <person name="Kawachi M."/>
            <person name="Toyoda A."/>
            <person name="Nozaki H."/>
        </authorList>
    </citation>
    <scope>NUCLEOTIDE SEQUENCE [LARGE SCALE GENOMIC DNA]</scope>
    <source>
        <strain evidence="2 3">NIES-4017</strain>
    </source>
</reference>
<feature type="region of interest" description="Disordered" evidence="1">
    <location>
        <begin position="26"/>
        <end position="106"/>
    </location>
</feature>